<keyword evidence="12" id="KW-1185">Reference proteome</keyword>
<feature type="transmembrane region" description="Helical" evidence="8">
    <location>
        <begin position="119"/>
        <end position="139"/>
    </location>
</feature>
<protein>
    <submittedName>
        <fullName evidence="11">Glycosyltransferase family 39 protein</fullName>
    </submittedName>
</protein>
<keyword evidence="7 8" id="KW-0472">Membrane</keyword>
<keyword evidence="2" id="KW-1003">Cell membrane</keyword>
<evidence type="ECO:0000256" key="4">
    <source>
        <dbReference type="ARBA" id="ARBA00022679"/>
    </source>
</evidence>
<keyword evidence="3" id="KW-0328">Glycosyltransferase</keyword>
<dbReference type="InterPro" id="IPR050297">
    <property type="entry name" value="LipidA_mod_glycosyltrf_83"/>
</dbReference>
<evidence type="ECO:0000259" key="9">
    <source>
        <dbReference type="Pfam" id="PF02366"/>
    </source>
</evidence>
<keyword evidence="5 8" id="KW-0812">Transmembrane</keyword>
<proteinExistence type="predicted"/>
<dbReference type="Pfam" id="PF18583">
    <property type="entry name" value="Arnt_C"/>
    <property type="match status" value="1"/>
</dbReference>
<name>A0ABT7XQF4_9NEIS</name>
<feature type="transmembrane region" description="Helical" evidence="8">
    <location>
        <begin position="270"/>
        <end position="295"/>
    </location>
</feature>
<feature type="domain" description="ArnT-like N-terminal" evidence="9">
    <location>
        <begin position="31"/>
        <end position="247"/>
    </location>
</feature>
<dbReference type="PANTHER" id="PTHR33908:SF3">
    <property type="entry name" value="UNDECAPRENYL PHOSPHATE-ALPHA-4-AMINO-4-DEOXY-L-ARABINOSE ARABINOSYL TRANSFERASE"/>
    <property type="match status" value="1"/>
</dbReference>
<evidence type="ECO:0000256" key="1">
    <source>
        <dbReference type="ARBA" id="ARBA00004651"/>
    </source>
</evidence>
<evidence type="ECO:0000256" key="8">
    <source>
        <dbReference type="SAM" id="Phobius"/>
    </source>
</evidence>
<dbReference type="Pfam" id="PF02366">
    <property type="entry name" value="PMT"/>
    <property type="match status" value="1"/>
</dbReference>
<feature type="transmembrane region" description="Helical" evidence="8">
    <location>
        <begin position="184"/>
        <end position="209"/>
    </location>
</feature>
<dbReference type="Proteomes" id="UP001168540">
    <property type="component" value="Unassembled WGS sequence"/>
</dbReference>
<gene>
    <name evidence="11" type="ORF">QU481_14085</name>
</gene>
<evidence type="ECO:0000259" key="10">
    <source>
        <dbReference type="Pfam" id="PF18583"/>
    </source>
</evidence>
<keyword evidence="4" id="KW-0808">Transferase</keyword>
<feature type="transmembrane region" description="Helical" evidence="8">
    <location>
        <begin position="307"/>
        <end position="325"/>
    </location>
</feature>
<accession>A0ABT7XQF4</accession>
<reference evidence="11" key="1">
    <citation type="submission" date="2023-06" db="EMBL/GenBank/DDBJ databases">
        <authorList>
            <person name="Zhang S."/>
        </authorList>
    </citation>
    <scope>NUCLEOTIDE SEQUENCE</scope>
    <source>
        <strain evidence="11">SG2303</strain>
    </source>
</reference>
<feature type="transmembrane region" description="Helical" evidence="8">
    <location>
        <begin position="361"/>
        <end position="381"/>
    </location>
</feature>
<feature type="transmembrane region" description="Helical" evidence="8">
    <location>
        <begin position="146"/>
        <end position="164"/>
    </location>
</feature>
<dbReference type="RefSeq" id="WP_289830660.1">
    <property type="nucleotide sequence ID" value="NZ_JAUEDK010000025.1"/>
</dbReference>
<feature type="transmembrane region" description="Helical" evidence="8">
    <location>
        <begin position="331"/>
        <end position="349"/>
    </location>
</feature>
<feature type="transmembrane region" description="Helical" evidence="8">
    <location>
        <begin position="20"/>
        <end position="40"/>
    </location>
</feature>
<feature type="transmembrane region" description="Helical" evidence="8">
    <location>
        <begin position="79"/>
        <end position="99"/>
    </location>
</feature>
<evidence type="ECO:0000256" key="7">
    <source>
        <dbReference type="ARBA" id="ARBA00023136"/>
    </source>
</evidence>
<evidence type="ECO:0000256" key="6">
    <source>
        <dbReference type="ARBA" id="ARBA00022989"/>
    </source>
</evidence>
<evidence type="ECO:0000256" key="2">
    <source>
        <dbReference type="ARBA" id="ARBA00022475"/>
    </source>
</evidence>
<dbReference type="InterPro" id="IPR040845">
    <property type="entry name" value="Arnt_C"/>
</dbReference>
<sequence>MNEPHRPAASPNECPRRPWVWLGWLALAAVWFGSLGYRALIHPDEGRYASISLEMLQRSDWLTPHLNGFLYFEKPILQYWMGAASFAVFGINEFAARFWPGLTGFLTVIAVAVTGRRLWGGQAGLFAALAAAGTTWIIGNSHFLTLDMGLTLFLTVALCGFLVAQRDEASDAERRNAMWLTWAAMAGATLSKGLVGLVIPGATLVLYSLTTWQWAFWRRMHWLSGLIIFFALAAPWFVAVSLKNPGFFDFFFIREHFQRFLTDEAKRTGAFYYFVPILIVGLLPWTTLLPALCNVGLRREPRLTFQPLRLLLIWSIFVFVFFSISKSKLPSYILPMFPALALLMARYFVEVNAERLKRHLLLPMAFWLILLAAVPFVGRFASPDSPIEVLTPFAHAIALAALLFLVPALAAWRLLGRGRKLAAVALIAAGSLAAVTTASLGHDSYGQLKSSKAVVAKLTPYLKPDSQIFSVGYYEQSFPYYLRRNVTLVAYTDEFSYGQGQEPQRWMPKVEQFTARWRAIPHAAAMMSSNTYKELQQQGLPMQLVYQDARRVVVVKP</sequence>
<keyword evidence="6 8" id="KW-1133">Transmembrane helix</keyword>
<comment type="subcellular location">
    <subcellularLocation>
        <location evidence="1">Cell membrane</location>
        <topology evidence="1">Multi-pass membrane protein</topology>
    </subcellularLocation>
</comment>
<comment type="caution">
    <text evidence="11">The sequence shown here is derived from an EMBL/GenBank/DDBJ whole genome shotgun (WGS) entry which is preliminary data.</text>
</comment>
<feature type="transmembrane region" description="Helical" evidence="8">
    <location>
        <begin position="421"/>
        <end position="441"/>
    </location>
</feature>
<evidence type="ECO:0000256" key="3">
    <source>
        <dbReference type="ARBA" id="ARBA00022676"/>
    </source>
</evidence>
<evidence type="ECO:0000313" key="12">
    <source>
        <dbReference type="Proteomes" id="UP001168540"/>
    </source>
</evidence>
<dbReference type="PANTHER" id="PTHR33908">
    <property type="entry name" value="MANNOSYLTRANSFERASE YKCB-RELATED"/>
    <property type="match status" value="1"/>
</dbReference>
<dbReference type="EMBL" id="JAUEDK010000025">
    <property type="protein sequence ID" value="MDN0076016.1"/>
    <property type="molecule type" value="Genomic_DNA"/>
</dbReference>
<organism evidence="11 12">
    <name type="scientific">Crenobacter oryzisoli</name>
    <dbReference type="NCBI Taxonomy" id="3056844"/>
    <lineage>
        <taxon>Bacteria</taxon>
        <taxon>Pseudomonadati</taxon>
        <taxon>Pseudomonadota</taxon>
        <taxon>Betaproteobacteria</taxon>
        <taxon>Neisseriales</taxon>
        <taxon>Neisseriaceae</taxon>
        <taxon>Crenobacter</taxon>
    </lineage>
</organism>
<feature type="domain" description="Aminoarabinose transferase C-terminal" evidence="10">
    <location>
        <begin position="455"/>
        <end position="556"/>
    </location>
</feature>
<evidence type="ECO:0000313" key="11">
    <source>
        <dbReference type="EMBL" id="MDN0076016.1"/>
    </source>
</evidence>
<dbReference type="InterPro" id="IPR003342">
    <property type="entry name" value="ArnT-like_N"/>
</dbReference>
<evidence type="ECO:0000256" key="5">
    <source>
        <dbReference type="ARBA" id="ARBA00022692"/>
    </source>
</evidence>
<feature type="transmembrane region" description="Helical" evidence="8">
    <location>
        <begin position="221"/>
        <end position="242"/>
    </location>
</feature>
<feature type="transmembrane region" description="Helical" evidence="8">
    <location>
        <begin position="393"/>
        <end position="414"/>
    </location>
</feature>